<evidence type="ECO:0000256" key="1">
    <source>
        <dbReference type="SAM" id="MobiDB-lite"/>
    </source>
</evidence>
<dbReference type="Proteomes" id="UP000245168">
    <property type="component" value="Unassembled WGS sequence"/>
</dbReference>
<reference evidence="3" key="1">
    <citation type="submission" date="2018-05" db="EMBL/GenBank/DDBJ databases">
        <authorList>
            <person name="Liu B.-T."/>
        </authorList>
    </citation>
    <scope>NUCLEOTIDE SEQUENCE [LARGE SCALE GENOMIC DNA]</scope>
    <source>
        <strain evidence="3">WD6-1</strain>
    </source>
</reference>
<dbReference type="AlphaFoldDB" id="A0A2U2BXM7"/>
<keyword evidence="3" id="KW-1185">Reference proteome</keyword>
<name>A0A2U2BXM7_9PROT</name>
<feature type="region of interest" description="Disordered" evidence="1">
    <location>
        <begin position="26"/>
        <end position="45"/>
    </location>
</feature>
<dbReference type="Gene3D" id="2.30.30.830">
    <property type="match status" value="1"/>
</dbReference>
<protein>
    <recommendedName>
        <fullName evidence="4">Type II secretion system protein GspC N-terminal domain-containing protein</fullName>
    </recommendedName>
</protein>
<dbReference type="RefSeq" id="WP_109251998.1">
    <property type="nucleotide sequence ID" value="NZ_QEXV01000001.1"/>
</dbReference>
<feature type="region of interest" description="Disordered" evidence="1">
    <location>
        <begin position="58"/>
        <end position="77"/>
    </location>
</feature>
<evidence type="ECO:0008006" key="4">
    <source>
        <dbReference type="Google" id="ProtNLM"/>
    </source>
</evidence>
<feature type="compositionally biased region" description="Pro residues" evidence="1">
    <location>
        <begin position="64"/>
        <end position="76"/>
    </location>
</feature>
<comment type="caution">
    <text evidence="2">The sequence shown here is derived from an EMBL/GenBank/DDBJ whole genome shotgun (WGS) entry which is preliminary data.</text>
</comment>
<evidence type="ECO:0000313" key="2">
    <source>
        <dbReference type="EMBL" id="PWE18724.1"/>
    </source>
</evidence>
<evidence type="ECO:0000313" key="3">
    <source>
        <dbReference type="Proteomes" id="UP000245168"/>
    </source>
</evidence>
<organism evidence="2 3">
    <name type="scientific">Marinicauda salina</name>
    <dbReference type="NCBI Taxonomy" id="2135793"/>
    <lineage>
        <taxon>Bacteria</taxon>
        <taxon>Pseudomonadati</taxon>
        <taxon>Pseudomonadota</taxon>
        <taxon>Alphaproteobacteria</taxon>
        <taxon>Maricaulales</taxon>
        <taxon>Maricaulaceae</taxon>
        <taxon>Marinicauda</taxon>
    </lineage>
</organism>
<gene>
    <name evidence="2" type="ORF">DDZ18_03790</name>
</gene>
<proteinExistence type="predicted"/>
<dbReference type="EMBL" id="QEXV01000001">
    <property type="protein sequence ID" value="PWE18724.1"/>
    <property type="molecule type" value="Genomic_DNA"/>
</dbReference>
<accession>A0A2U2BXM7</accession>
<sequence>MRIDAPTLLAGAAIIAASAWGLGQILAPPPDARSPQRPALEAGPVPDGAALQAVAARLRRPEPASAPEPAASPRPTPAVEVRLIGLVESDTGWVALISHAGETTTVRPGGSVGGYSLTEVGARSVVLEREGERLRLELES</sequence>